<dbReference type="AlphaFoldDB" id="A7NNY1"/>
<evidence type="ECO:0000259" key="3">
    <source>
        <dbReference type="Pfam" id="PF00294"/>
    </source>
</evidence>
<reference evidence="4 5" key="1">
    <citation type="submission" date="2007-08" db="EMBL/GenBank/DDBJ databases">
        <title>Complete sequence of Roseiflexus castenholzii DSM 13941.</title>
        <authorList>
            <consortium name="US DOE Joint Genome Institute"/>
            <person name="Copeland A."/>
            <person name="Lucas S."/>
            <person name="Lapidus A."/>
            <person name="Barry K."/>
            <person name="Glavina del Rio T."/>
            <person name="Dalin E."/>
            <person name="Tice H."/>
            <person name="Pitluck S."/>
            <person name="Thompson L.S."/>
            <person name="Brettin T."/>
            <person name="Bruce D."/>
            <person name="Detter J.C."/>
            <person name="Han C."/>
            <person name="Tapia R."/>
            <person name="Schmutz J."/>
            <person name="Larimer F."/>
            <person name="Land M."/>
            <person name="Hauser L."/>
            <person name="Kyrpides N."/>
            <person name="Mikhailova N."/>
            <person name="Bryant D.A."/>
            <person name="Hanada S."/>
            <person name="Tsukatani Y."/>
            <person name="Richardson P."/>
        </authorList>
    </citation>
    <scope>NUCLEOTIDE SEQUENCE [LARGE SCALE GENOMIC DNA]</scope>
    <source>
        <strain evidence="5">DSM 13941 / HLO8</strain>
    </source>
</reference>
<dbReference type="SUPFAM" id="SSF53613">
    <property type="entry name" value="Ribokinase-like"/>
    <property type="match status" value="1"/>
</dbReference>
<keyword evidence="1" id="KW-0808">Transferase</keyword>
<dbReference type="PANTHER" id="PTHR10584:SF166">
    <property type="entry name" value="RIBOKINASE"/>
    <property type="match status" value="1"/>
</dbReference>
<evidence type="ECO:0000313" key="4">
    <source>
        <dbReference type="EMBL" id="ABU59276.1"/>
    </source>
</evidence>
<keyword evidence="5" id="KW-1185">Reference proteome</keyword>
<dbReference type="Proteomes" id="UP000000263">
    <property type="component" value="Chromosome"/>
</dbReference>
<dbReference type="PANTHER" id="PTHR10584">
    <property type="entry name" value="SUGAR KINASE"/>
    <property type="match status" value="1"/>
</dbReference>
<dbReference type="eggNOG" id="COG0524">
    <property type="taxonomic scope" value="Bacteria"/>
</dbReference>
<evidence type="ECO:0000313" key="5">
    <source>
        <dbReference type="Proteomes" id="UP000000263"/>
    </source>
</evidence>
<dbReference type="CDD" id="cd01941">
    <property type="entry name" value="YeiC_kinase_like"/>
    <property type="match status" value="1"/>
</dbReference>
<feature type="domain" description="Carbohydrate kinase PfkB" evidence="3">
    <location>
        <begin position="12"/>
        <end position="298"/>
    </location>
</feature>
<dbReference type="Gene3D" id="3.40.1190.20">
    <property type="match status" value="1"/>
</dbReference>
<name>A7NNY1_ROSCS</name>
<dbReference type="KEGG" id="rca:Rcas_3222"/>
<proteinExistence type="predicted"/>
<organism evidence="4 5">
    <name type="scientific">Roseiflexus castenholzii (strain DSM 13941 / HLO8)</name>
    <dbReference type="NCBI Taxonomy" id="383372"/>
    <lineage>
        <taxon>Bacteria</taxon>
        <taxon>Bacillati</taxon>
        <taxon>Chloroflexota</taxon>
        <taxon>Chloroflexia</taxon>
        <taxon>Chloroflexales</taxon>
        <taxon>Roseiflexineae</taxon>
        <taxon>Roseiflexaceae</taxon>
        <taxon>Roseiflexus</taxon>
    </lineage>
</organism>
<dbReference type="InterPro" id="IPR011611">
    <property type="entry name" value="PfkB_dom"/>
</dbReference>
<evidence type="ECO:0000256" key="1">
    <source>
        <dbReference type="ARBA" id="ARBA00022679"/>
    </source>
</evidence>
<dbReference type="OrthoDB" id="9806249at2"/>
<sequence>MQPDNDNACEPIVVVGAACLDVKCRLRGEVLASTSNSADVRISVGGCARNVAENLARLGYPTTLVTVVCDDDFGQAIVQQTARAGVNTDHVIRVCDHHSPAYVALLSPEGQLITGVDDTEAVAALTPAVITSHRALFQRAPMVVMDANVPVESAKTLLDICAAADVPVALDPVAYAPALRYRPFIGSFSLVTPNAIEAEALTGIHVTDVAQAILAARRLTAEGVEIAIVTLAEQGLVYATSSSSGHIPAINVEIVDPTGAGDALTATVVYALLHDIPIDEAVRLGVSAATLTLESPDTVRQDLTLEILYAQLVI</sequence>
<gene>
    <name evidence="4" type="ordered locus">Rcas_3222</name>
</gene>
<dbReference type="EMBL" id="CP000804">
    <property type="protein sequence ID" value="ABU59276.1"/>
    <property type="molecule type" value="Genomic_DNA"/>
</dbReference>
<dbReference type="STRING" id="383372.Rcas_3222"/>
<dbReference type="GO" id="GO:0016301">
    <property type="term" value="F:kinase activity"/>
    <property type="evidence" value="ECO:0007669"/>
    <property type="project" value="UniProtKB-KW"/>
</dbReference>
<accession>A7NNY1</accession>
<evidence type="ECO:0000256" key="2">
    <source>
        <dbReference type="ARBA" id="ARBA00022777"/>
    </source>
</evidence>
<dbReference type="Pfam" id="PF00294">
    <property type="entry name" value="PfkB"/>
    <property type="match status" value="1"/>
</dbReference>
<dbReference type="RefSeq" id="WP_012121700.1">
    <property type="nucleotide sequence ID" value="NC_009767.1"/>
</dbReference>
<keyword evidence="2" id="KW-0418">Kinase</keyword>
<dbReference type="InterPro" id="IPR029056">
    <property type="entry name" value="Ribokinase-like"/>
</dbReference>
<dbReference type="HOGENOM" id="CLU_027634_11_2_0"/>
<protein>
    <submittedName>
        <fullName evidence="4">PfkB domain protein</fullName>
    </submittedName>
</protein>